<protein>
    <submittedName>
        <fullName evidence="1">Uncharacterized protein</fullName>
    </submittedName>
</protein>
<proteinExistence type="predicted"/>
<accession>A0A5K7YES6</accession>
<dbReference type="EMBL" id="AP021874">
    <property type="protein sequence ID" value="BBO66229.1"/>
    <property type="molecule type" value="Genomic_DNA"/>
</dbReference>
<dbReference type="AlphaFoldDB" id="A0A5K7YES6"/>
<evidence type="ECO:0000313" key="1">
    <source>
        <dbReference type="EMBL" id="BBO66229.1"/>
    </source>
</evidence>
<reference evidence="1 2" key="1">
    <citation type="submission" date="2019-11" db="EMBL/GenBank/DDBJ databases">
        <title>Comparative genomics of hydrocarbon-degrading Desulfosarcina strains.</title>
        <authorList>
            <person name="Watanabe M."/>
            <person name="Kojima H."/>
            <person name="Fukui M."/>
        </authorList>
    </citation>
    <scope>NUCLEOTIDE SEQUENCE [LARGE SCALE GENOMIC DNA]</scope>
    <source>
        <strain evidence="1 2">PL12</strain>
    </source>
</reference>
<gene>
    <name evidence="1" type="ORF">DSCA_01590</name>
</gene>
<evidence type="ECO:0000313" key="2">
    <source>
        <dbReference type="Proteomes" id="UP000427906"/>
    </source>
</evidence>
<dbReference type="RefSeq" id="WP_155314640.1">
    <property type="nucleotide sequence ID" value="NZ_AP021874.1"/>
</dbReference>
<keyword evidence="2" id="KW-1185">Reference proteome</keyword>
<dbReference type="OrthoDB" id="9841007at2"/>
<organism evidence="1 2">
    <name type="scientific">Desulfosarcina alkanivorans</name>
    <dbReference type="NCBI Taxonomy" id="571177"/>
    <lineage>
        <taxon>Bacteria</taxon>
        <taxon>Pseudomonadati</taxon>
        <taxon>Thermodesulfobacteriota</taxon>
        <taxon>Desulfobacteria</taxon>
        <taxon>Desulfobacterales</taxon>
        <taxon>Desulfosarcinaceae</taxon>
        <taxon>Desulfosarcina</taxon>
    </lineage>
</organism>
<sequence length="99" mass="11478">MTPRDCMINVMADLIGLDETYTGDRLNDPAVWDRFMDELFRRMDAVEDEGIRQTLNSIDTDEFQSWIDEPGFWSAIQAEIARRLNVVKTLLPSRNQGHC</sequence>
<dbReference type="Proteomes" id="UP000427906">
    <property type="component" value="Chromosome"/>
</dbReference>
<name>A0A5K7YES6_9BACT</name>
<dbReference type="KEGG" id="dalk:DSCA_01590"/>